<organism evidence="1 2">
    <name type="scientific">Trichonephila inaurata madagascariensis</name>
    <dbReference type="NCBI Taxonomy" id="2747483"/>
    <lineage>
        <taxon>Eukaryota</taxon>
        <taxon>Metazoa</taxon>
        <taxon>Ecdysozoa</taxon>
        <taxon>Arthropoda</taxon>
        <taxon>Chelicerata</taxon>
        <taxon>Arachnida</taxon>
        <taxon>Araneae</taxon>
        <taxon>Araneomorphae</taxon>
        <taxon>Entelegynae</taxon>
        <taxon>Araneoidea</taxon>
        <taxon>Nephilidae</taxon>
        <taxon>Trichonephila</taxon>
        <taxon>Trichonephila inaurata</taxon>
    </lineage>
</organism>
<evidence type="ECO:0000313" key="2">
    <source>
        <dbReference type="Proteomes" id="UP000886998"/>
    </source>
</evidence>
<protein>
    <submittedName>
        <fullName evidence="1">Uncharacterized protein</fullName>
    </submittedName>
</protein>
<proteinExistence type="predicted"/>
<reference evidence="1" key="1">
    <citation type="submission" date="2020-08" db="EMBL/GenBank/DDBJ databases">
        <title>Multicomponent nature underlies the extraordinary mechanical properties of spider dragline silk.</title>
        <authorList>
            <person name="Kono N."/>
            <person name="Nakamura H."/>
            <person name="Mori M."/>
            <person name="Yoshida Y."/>
            <person name="Ohtoshi R."/>
            <person name="Malay A.D."/>
            <person name="Moran D.A.P."/>
            <person name="Tomita M."/>
            <person name="Numata K."/>
            <person name="Arakawa K."/>
        </authorList>
    </citation>
    <scope>NUCLEOTIDE SEQUENCE</scope>
</reference>
<sequence length="83" mass="9445">MSSRPFNFVRNNPRILLPNNRKSILVKPLQSCLRWIVTILSSVFKISLPPSFLIDPSAAHPPERVREGLYLRITDPLNGLSVH</sequence>
<dbReference type="AlphaFoldDB" id="A0A8X6XW19"/>
<dbReference type="EMBL" id="BMAV01013000">
    <property type="protein sequence ID" value="GFY60148.1"/>
    <property type="molecule type" value="Genomic_DNA"/>
</dbReference>
<accession>A0A8X6XW19</accession>
<evidence type="ECO:0000313" key="1">
    <source>
        <dbReference type="EMBL" id="GFY60148.1"/>
    </source>
</evidence>
<comment type="caution">
    <text evidence="1">The sequence shown here is derived from an EMBL/GenBank/DDBJ whole genome shotgun (WGS) entry which is preliminary data.</text>
</comment>
<name>A0A8X6XW19_9ARAC</name>
<dbReference type="Proteomes" id="UP000886998">
    <property type="component" value="Unassembled WGS sequence"/>
</dbReference>
<keyword evidence="2" id="KW-1185">Reference proteome</keyword>
<gene>
    <name evidence="1" type="ORF">TNIN_436591</name>
</gene>